<reference evidence="2" key="1">
    <citation type="submission" date="2019-07" db="EMBL/GenBank/DDBJ databases">
        <title>FDA dAtabase for Regulatory Grade micrObial Sequences (FDA-ARGOS): Supporting development and validation of Infectious Disease Dx tests.</title>
        <authorList>
            <person name="Bachman M."/>
            <person name="Young C."/>
            <person name="Tallon L."/>
            <person name="Sadzewicz L."/>
            <person name="Vavikolanu K."/>
            <person name="Mehta A."/>
            <person name="Aluvathingal J."/>
            <person name="Nadendla S."/>
            <person name="Nandy P."/>
            <person name="Geyer C."/>
            <person name="Yan Y."/>
            <person name="Sichtig H."/>
        </authorList>
    </citation>
    <scope>NUCLEOTIDE SEQUENCE</scope>
    <source>
        <strain evidence="2">FDAARGOS_618</strain>
    </source>
</reference>
<organism evidence="2 3">
    <name type="scientific">Agrobacterium pusense</name>
    <dbReference type="NCBI Taxonomy" id="648995"/>
    <lineage>
        <taxon>Bacteria</taxon>
        <taxon>Pseudomonadati</taxon>
        <taxon>Pseudomonadota</taxon>
        <taxon>Alphaproteobacteria</taxon>
        <taxon>Hyphomicrobiales</taxon>
        <taxon>Rhizobiaceae</taxon>
        <taxon>Rhizobium/Agrobacterium group</taxon>
        <taxon>Agrobacterium</taxon>
    </lineage>
</organism>
<feature type="domain" description="Bacteriophage tail tape measure N-terminal" evidence="1">
    <location>
        <begin position="142"/>
        <end position="217"/>
    </location>
</feature>
<dbReference type="InterPro" id="IPR009628">
    <property type="entry name" value="Phage_tape_measure_N"/>
</dbReference>
<gene>
    <name evidence="2" type="ORF">FOB26_11560</name>
</gene>
<evidence type="ECO:0000313" key="2">
    <source>
        <dbReference type="EMBL" id="NRF19695.1"/>
    </source>
</evidence>
<comment type="caution">
    <text evidence="2">The sequence shown here is derived from an EMBL/GenBank/DDBJ whole genome shotgun (WGS) entry which is preliminary data.</text>
</comment>
<evidence type="ECO:0000313" key="3">
    <source>
        <dbReference type="Proteomes" id="UP001155820"/>
    </source>
</evidence>
<protein>
    <submittedName>
        <fullName evidence="2">Phage tail length tape measure family protein</fullName>
    </submittedName>
</protein>
<dbReference type="RefSeq" id="WP_107339166.1">
    <property type="nucleotide sequence ID" value="NZ_JABRWL010000005.1"/>
</dbReference>
<dbReference type="Proteomes" id="UP001155820">
    <property type="component" value="Unassembled WGS sequence"/>
</dbReference>
<dbReference type="EMBL" id="JABRWM010000006">
    <property type="protein sequence ID" value="NRF19695.1"/>
    <property type="molecule type" value="Genomic_DNA"/>
</dbReference>
<keyword evidence="3" id="KW-1185">Reference proteome</keyword>
<sequence length="730" mass="77988">MANPLRISARVEIDAKPAQQGAATATKAVDAIGDAAQETAAQLAKLQQAASDGLRTPLVGNNPGADLDRMRAKYNPLYAAIMQYKQAQMEIRQAHAAGSLSADEMTAALERQRRAALANIDALKGRQRVVSTPDAANDNMGRFAAMNLTYQAQDIFATAGSMPWWTVAMQQGPQVAGVMQNVENKAATLRAALIGLVSPWSLISVAAVGAAAYAVQYLANTESGVKSVDDILAKHAENIQALGPAYRKALEEQQKYAQLSPAIVNAQLRDNSRSAVETALSEAQKSYGNMIASMQGSIFGSRGDESFTRLKGAKDAIDAFGASIDAGSPKVQEFHKEIVRLEEAGIISAKVSTELRGLADEALKAEQAVRTVSGASDPAISAFARLQEQINGINPFGAAGRLATLETSLEELYRSVRAGETNIQSLDRQIGQLSGANPDLSGAMKSIKDLFVQAMQAAGAVELLNGKLFNNAGAIGKSGRDPFEGLRSDRTASVNFFLRSDEGNELSEKLQGQADELRRKAEAAAKVGASDRNAYRDLIKTADDRIAQMKLEAQLAGQTGVAADALRFKLDLLQQAEEKGRSLSGKQIEAINSRVDAFRKYAEAASSAKLKADLLFEREQIGRSMMDQQIAGSLRSSGLPVDFNSYEAGLIRTNLQLQYARDLAGDFTSTFFAGLRQGQSFWDAFGNAGVKALERISDTLVNDVLNQMIGGGMGGGDLFGETFSFNLQEP</sequence>
<name>A0AA44EJE2_9HYPH</name>
<evidence type="ECO:0000259" key="1">
    <source>
        <dbReference type="Pfam" id="PF06791"/>
    </source>
</evidence>
<dbReference type="Pfam" id="PF06791">
    <property type="entry name" value="TMP_2"/>
    <property type="match status" value="1"/>
</dbReference>
<proteinExistence type="predicted"/>
<dbReference type="AlphaFoldDB" id="A0AA44EJE2"/>
<accession>A0AA44EJE2</accession>